<dbReference type="PANTHER" id="PTHR45823:SF1">
    <property type="entry name" value="T-SNARE COILED-COIL HOMOLOGY DOMAIN-CONTAINING PROTEIN"/>
    <property type="match status" value="1"/>
</dbReference>
<dbReference type="InParanoid" id="T1EV07"/>
<dbReference type="GeneID" id="20200407"/>
<dbReference type="EnsemblMetazoa" id="HelroT164159">
    <property type="protein sequence ID" value="HelroP164159"/>
    <property type="gene ID" value="HelroG164159"/>
</dbReference>
<proteinExistence type="predicted"/>
<dbReference type="PANTHER" id="PTHR45823">
    <property type="entry name" value="T-SNARE COILED-COIL HOMOLOGY DOMAIN-CONTAINING PROTEIN"/>
    <property type="match status" value="1"/>
</dbReference>
<accession>T1EV07</accession>
<sequence length="156" mass="18209">MAGMKESGQRLLWWRYEVLVNALNLRYGEEHMKQIYWSQLRNQTQKPGELIQQLAQDIERLTLLSYLTYNPQHREETALKSFTFESANQASRTDVKLRQICEECSCQKMVLEQKGQDYGGGKLMKANFARRKLAGKIDVPTTVIKVSRLHRSRCDL</sequence>
<evidence type="ECO:0000313" key="2">
    <source>
        <dbReference type="EnsemblMetazoa" id="HelroP164159"/>
    </source>
</evidence>
<dbReference type="Proteomes" id="UP000015101">
    <property type="component" value="Unassembled WGS sequence"/>
</dbReference>
<name>T1EV07_HELRO</name>
<reference evidence="3" key="1">
    <citation type="submission" date="2012-12" db="EMBL/GenBank/DDBJ databases">
        <authorList>
            <person name="Hellsten U."/>
            <person name="Grimwood J."/>
            <person name="Chapman J.A."/>
            <person name="Shapiro H."/>
            <person name="Aerts A."/>
            <person name="Otillar R.P."/>
            <person name="Terry A.Y."/>
            <person name="Boore J.L."/>
            <person name="Simakov O."/>
            <person name="Marletaz F."/>
            <person name="Cho S.-J."/>
            <person name="Edsinger-Gonzales E."/>
            <person name="Havlak P."/>
            <person name="Kuo D.-H."/>
            <person name="Larsson T."/>
            <person name="Lv J."/>
            <person name="Arendt D."/>
            <person name="Savage R."/>
            <person name="Osoegawa K."/>
            <person name="de Jong P."/>
            <person name="Lindberg D.R."/>
            <person name="Seaver E.C."/>
            <person name="Weisblat D.A."/>
            <person name="Putnam N.H."/>
            <person name="Grigoriev I.V."/>
            <person name="Rokhsar D.S."/>
        </authorList>
    </citation>
    <scope>NUCLEOTIDE SEQUENCE</scope>
</reference>
<dbReference type="EMBL" id="AMQM01001563">
    <property type="status" value="NOT_ANNOTATED_CDS"/>
    <property type="molecule type" value="Genomic_DNA"/>
</dbReference>
<evidence type="ECO:0000313" key="1">
    <source>
        <dbReference type="EMBL" id="ESN94334.1"/>
    </source>
</evidence>
<organism evidence="2 3">
    <name type="scientific">Helobdella robusta</name>
    <name type="common">Californian leech</name>
    <dbReference type="NCBI Taxonomy" id="6412"/>
    <lineage>
        <taxon>Eukaryota</taxon>
        <taxon>Metazoa</taxon>
        <taxon>Spiralia</taxon>
        <taxon>Lophotrochozoa</taxon>
        <taxon>Annelida</taxon>
        <taxon>Clitellata</taxon>
        <taxon>Hirudinea</taxon>
        <taxon>Rhynchobdellida</taxon>
        <taxon>Glossiphoniidae</taxon>
        <taxon>Helobdella</taxon>
    </lineage>
</organism>
<reference evidence="1 3" key="2">
    <citation type="journal article" date="2013" name="Nature">
        <title>Insights into bilaterian evolution from three spiralian genomes.</title>
        <authorList>
            <person name="Simakov O."/>
            <person name="Marletaz F."/>
            <person name="Cho S.J."/>
            <person name="Edsinger-Gonzales E."/>
            <person name="Havlak P."/>
            <person name="Hellsten U."/>
            <person name="Kuo D.H."/>
            <person name="Larsson T."/>
            <person name="Lv J."/>
            <person name="Arendt D."/>
            <person name="Savage R."/>
            <person name="Osoegawa K."/>
            <person name="de Jong P."/>
            <person name="Grimwood J."/>
            <person name="Chapman J.A."/>
            <person name="Shapiro H."/>
            <person name="Aerts A."/>
            <person name="Otillar R.P."/>
            <person name="Terry A.Y."/>
            <person name="Boore J.L."/>
            <person name="Grigoriev I.V."/>
            <person name="Lindberg D.R."/>
            <person name="Seaver E.C."/>
            <person name="Weisblat D.A."/>
            <person name="Putnam N.H."/>
            <person name="Rokhsar D.S."/>
        </authorList>
    </citation>
    <scope>NUCLEOTIDE SEQUENCE</scope>
</reference>
<dbReference type="KEGG" id="hro:HELRODRAFT_164159"/>
<gene>
    <name evidence="2" type="primary">20200407</name>
    <name evidence="1" type="ORF">HELRODRAFT_164159</name>
</gene>
<reference evidence="2" key="3">
    <citation type="submission" date="2015-06" db="UniProtKB">
        <authorList>
            <consortium name="EnsemblMetazoa"/>
        </authorList>
    </citation>
    <scope>IDENTIFICATION</scope>
</reference>
<dbReference type="EMBL" id="KB097571">
    <property type="protein sequence ID" value="ESN94334.1"/>
    <property type="molecule type" value="Genomic_DNA"/>
</dbReference>
<protein>
    <submittedName>
        <fullName evidence="1 2">Uncharacterized protein</fullName>
    </submittedName>
</protein>
<dbReference type="CTD" id="20200407"/>
<dbReference type="RefSeq" id="XP_009027420.1">
    <property type="nucleotide sequence ID" value="XM_009029172.1"/>
</dbReference>
<keyword evidence="3" id="KW-1185">Reference proteome</keyword>
<dbReference type="AlphaFoldDB" id="T1EV07"/>
<dbReference type="OrthoDB" id="6452313at2759"/>
<evidence type="ECO:0000313" key="3">
    <source>
        <dbReference type="Proteomes" id="UP000015101"/>
    </source>
</evidence>
<dbReference type="HOGENOM" id="CLU_1688669_0_0_1"/>